<evidence type="ECO:0000313" key="4">
    <source>
        <dbReference type="Proteomes" id="UP000295375"/>
    </source>
</evidence>
<gene>
    <name evidence="3" type="ORF">EV696_102252</name>
</gene>
<evidence type="ECO:0000256" key="2">
    <source>
        <dbReference type="SAM" id="Phobius"/>
    </source>
</evidence>
<feature type="region of interest" description="Disordered" evidence="1">
    <location>
        <begin position="136"/>
        <end position="159"/>
    </location>
</feature>
<feature type="transmembrane region" description="Helical" evidence="2">
    <location>
        <begin position="57"/>
        <end position="75"/>
    </location>
</feature>
<feature type="transmembrane region" description="Helical" evidence="2">
    <location>
        <begin position="105"/>
        <end position="127"/>
    </location>
</feature>
<keyword evidence="2" id="KW-0472">Membrane</keyword>
<evidence type="ECO:0000256" key="1">
    <source>
        <dbReference type="SAM" id="MobiDB-lite"/>
    </source>
</evidence>
<dbReference type="EMBL" id="SNYM01000002">
    <property type="protein sequence ID" value="TDQ50569.1"/>
    <property type="molecule type" value="Genomic_DNA"/>
</dbReference>
<reference evidence="3 4" key="1">
    <citation type="submission" date="2019-03" db="EMBL/GenBank/DDBJ databases">
        <title>Genomic Encyclopedia of Type Strains, Phase IV (KMG-IV): sequencing the most valuable type-strain genomes for metagenomic binning, comparative biology and taxonomic classification.</title>
        <authorList>
            <person name="Goeker M."/>
        </authorList>
    </citation>
    <scope>NUCLEOTIDE SEQUENCE [LARGE SCALE GENOMIC DNA]</scope>
    <source>
        <strain evidence="3 4">DSM 103792</strain>
    </source>
</reference>
<accession>A0A4R6UX46</accession>
<dbReference type="RefSeq" id="WP_133587843.1">
    <property type="nucleotide sequence ID" value="NZ_CP037953.1"/>
</dbReference>
<comment type="caution">
    <text evidence="3">The sequence shown here is derived from an EMBL/GenBank/DDBJ whole genome shotgun (WGS) entry which is preliminary data.</text>
</comment>
<name>A0A4R6UX46_9GAMM</name>
<protein>
    <submittedName>
        <fullName evidence="3">Uncharacterized protein</fullName>
    </submittedName>
</protein>
<evidence type="ECO:0000313" key="3">
    <source>
        <dbReference type="EMBL" id="TDQ50569.1"/>
    </source>
</evidence>
<organism evidence="3 4">
    <name type="scientific">Permianibacter aggregans</name>
    <dbReference type="NCBI Taxonomy" id="1510150"/>
    <lineage>
        <taxon>Bacteria</taxon>
        <taxon>Pseudomonadati</taxon>
        <taxon>Pseudomonadota</taxon>
        <taxon>Gammaproteobacteria</taxon>
        <taxon>Pseudomonadales</taxon>
        <taxon>Pseudomonadaceae</taxon>
        <taxon>Permianibacter</taxon>
    </lineage>
</organism>
<keyword evidence="2" id="KW-0812">Transmembrane</keyword>
<dbReference type="AlphaFoldDB" id="A0A4R6UX46"/>
<keyword evidence="2" id="KW-1133">Transmembrane helix</keyword>
<feature type="transmembrane region" description="Helical" evidence="2">
    <location>
        <begin position="30"/>
        <end position="50"/>
    </location>
</feature>
<keyword evidence="4" id="KW-1185">Reference proteome</keyword>
<sequence length="159" mass="16869">MADATETAAQQVVDVSSAAPVMAAPPDLGMIWLAYIGLAVVFLAVLFWWIRRWPKWALVPFWSAFAAGALTPAAIGGDSELSAPAAIVAILGAEQLGMAGFLRGALPILISFVALTLMLSGLFWWLAQRQQRQASPKSELAETAEAEESGSASRSEPQL</sequence>
<dbReference type="Proteomes" id="UP000295375">
    <property type="component" value="Unassembled WGS sequence"/>
</dbReference>
<proteinExistence type="predicted"/>
<feature type="compositionally biased region" description="Low complexity" evidence="1">
    <location>
        <begin position="149"/>
        <end position="159"/>
    </location>
</feature>